<dbReference type="AlphaFoldDB" id="E2BQR0"/>
<dbReference type="OrthoDB" id="8197395at2759"/>
<dbReference type="InParanoid" id="E2BQR0"/>
<dbReference type="Proteomes" id="UP000008237">
    <property type="component" value="Unassembled WGS sequence"/>
</dbReference>
<dbReference type="KEGG" id="hst:105185549"/>
<dbReference type="Pfam" id="PF15860">
    <property type="entry name" value="DUF4728"/>
    <property type="match status" value="1"/>
</dbReference>
<feature type="transmembrane region" description="Helical" evidence="1">
    <location>
        <begin position="161"/>
        <end position="181"/>
    </location>
</feature>
<feature type="transmembrane region" description="Helical" evidence="1">
    <location>
        <begin position="89"/>
        <end position="111"/>
    </location>
</feature>
<feature type="transmembrane region" description="Helical" evidence="1">
    <location>
        <begin position="20"/>
        <end position="46"/>
    </location>
</feature>
<organism evidence="3">
    <name type="scientific">Harpegnathos saltator</name>
    <name type="common">Jerdon's jumping ant</name>
    <dbReference type="NCBI Taxonomy" id="610380"/>
    <lineage>
        <taxon>Eukaryota</taxon>
        <taxon>Metazoa</taxon>
        <taxon>Ecdysozoa</taxon>
        <taxon>Arthropoda</taxon>
        <taxon>Hexapoda</taxon>
        <taxon>Insecta</taxon>
        <taxon>Pterygota</taxon>
        <taxon>Neoptera</taxon>
        <taxon>Endopterygota</taxon>
        <taxon>Hymenoptera</taxon>
        <taxon>Apocrita</taxon>
        <taxon>Aculeata</taxon>
        <taxon>Formicoidea</taxon>
        <taxon>Formicidae</taxon>
        <taxon>Ponerinae</taxon>
        <taxon>Ponerini</taxon>
        <taxon>Harpegnathos</taxon>
    </lineage>
</organism>
<evidence type="ECO:0000256" key="1">
    <source>
        <dbReference type="SAM" id="Phobius"/>
    </source>
</evidence>
<gene>
    <name evidence="2" type="ORF">EAI_01009</name>
</gene>
<sequence length="223" mass="25652">MKIVLLNNFLHFFDLKQGTVLIAILQLFITGFTLIFFVLAIAHAMWIQEMVVRDTEDALVREALEEIWSNHLNTKKMDLAHHNATETVYSMYCGLVMAIIHFISTIMLLYGTLTNNRYCMTPWMVVMMIIISSLVISLFLVGENCPFIAILGGRASFYERVAVFCVVLMNFYIWFVVYSTYKSLETKKGLMHEVHCVKKKYAVPAMEVPKLIPTMSAKKPFEV</sequence>
<dbReference type="OMA" id="FMLKDTK"/>
<keyword evidence="1" id="KW-0472">Membrane</keyword>
<feature type="transmembrane region" description="Helical" evidence="1">
    <location>
        <begin position="123"/>
        <end position="141"/>
    </location>
</feature>
<dbReference type="FunCoup" id="E2BQR0">
    <property type="interactions" value="39"/>
</dbReference>
<dbReference type="EMBL" id="GL449798">
    <property type="protein sequence ID" value="EFN81979.1"/>
    <property type="molecule type" value="Genomic_DNA"/>
</dbReference>
<keyword evidence="1" id="KW-0812">Transmembrane</keyword>
<accession>E2BQR0</accession>
<reference evidence="2 3" key="1">
    <citation type="journal article" date="2010" name="Science">
        <title>Genomic comparison of the ants Camponotus floridanus and Harpegnathos saltator.</title>
        <authorList>
            <person name="Bonasio R."/>
            <person name="Zhang G."/>
            <person name="Ye C."/>
            <person name="Mutti N.S."/>
            <person name="Fang X."/>
            <person name="Qin N."/>
            <person name="Donahue G."/>
            <person name="Yang P."/>
            <person name="Li Q."/>
            <person name="Li C."/>
            <person name="Zhang P."/>
            <person name="Huang Z."/>
            <person name="Berger S.L."/>
            <person name="Reinberg D."/>
            <person name="Wang J."/>
            <person name="Liebig J."/>
        </authorList>
    </citation>
    <scope>NUCLEOTIDE SEQUENCE [LARGE SCALE GENOMIC DNA]</scope>
    <source>
        <strain evidence="2 3">R22 G/1</strain>
    </source>
</reference>
<name>E2BQR0_HARSA</name>
<keyword evidence="3" id="KW-1185">Reference proteome</keyword>
<evidence type="ECO:0000313" key="2">
    <source>
        <dbReference type="EMBL" id="EFN81979.1"/>
    </source>
</evidence>
<protein>
    <submittedName>
        <fullName evidence="2">Uncharacterized protein</fullName>
    </submittedName>
</protein>
<dbReference type="PhylomeDB" id="E2BQR0"/>
<dbReference type="InterPro" id="IPR031720">
    <property type="entry name" value="DUF4728"/>
</dbReference>
<keyword evidence="1" id="KW-1133">Transmembrane helix</keyword>
<evidence type="ECO:0000313" key="3">
    <source>
        <dbReference type="Proteomes" id="UP000008237"/>
    </source>
</evidence>
<proteinExistence type="predicted"/>
<dbReference type="PANTHER" id="PTHR36694:SF11">
    <property type="entry name" value="LP21121P-RELATED"/>
    <property type="match status" value="1"/>
</dbReference>
<dbReference type="PANTHER" id="PTHR36694">
    <property type="entry name" value="PASIFLORA 1, ISOFORM A-RELATED"/>
    <property type="match status" value="1"/>
</dbReference>